<dbReference type="SMART" id="SM00567">
    <property type="entry name" value="EZ_HEAT"/>
    <property type="match status" value="11"/>
</dbReference>
<dbReference type="PANTHER" id="PTHR12697:SF5">
    <property type="entry name" value="DEOXYHYPUSINE HYDROXYLASE"/>
    <property type="match status" value="1"/>
</dbReference>
<organism evidence="2 3">
    <name type="scientific">Geomobilimonas luticola</name>
    <dbReference type="NCBI Taxonomy" id="1114878"/>
    <lineage>
        <taxon>Bacteria</taxon>
        <taxon>Pseudomonadati</taxon>
        <taxon>Thermodesulfobacteriota</taxon>
        <taxon>Desulfuromonadia</taxon>
        <taxon>Geobacterales</taxon>
        <taxon>Geobacteraceae</taxon>
        <taxon>Geomobilimonas</taxon>
    </lineage>
</organism>
<name>A0ABS5SFM6_9BACT</name>
<evidence type="ECO:0000313" key="2">
    <source>
        <dbReference type="EMBL" id="MBT0654173.1"/>
    </source>
</evidence>
<dbReference type="InterPro" id="IPR016024">
    <property type="entry name" value="ARM-type_fold"/>
</dbReference>
<dbReference type="PROSITE" id="PS50077">
    <property type="entry name" value="HEAT_REPEAT"/>
    <property type="match status" value="1"/>
</dbReference>
<dbReference type="Proteomes" id="UP000756860">
    <property type="component" value="Unassembled WGS sequence"/>
</dbReference>
<dbReference type="InterPro" id="IPR004155">
    <property type="entry name" value="PBS_lyase_HEAT"/>
</dbReference>
<dbReference type="InterPro" id="IPR011989">
    <property type="entry name" value="ARM-like"/>
</dbReference>
<reference evidence="2 3" key="1">
    <citation type="submission" date="2021-05" db="EMBL/GenBank/DDBJ databases">
        <title>The draft genome of Geobacter luticola JCM 17780.</title>
        <authorList>
            <person name="Xu Z."/>
            <person name="Masuda Y."/>
            <person name="Itoh H."/>
            <person name="Senoo K."/>
        </authorList>
    </citation>
    <scope>NUCLEOTIDE SEQUENCE [LARGE SCALE GENOMIC DNA]</scope>
    <source>
        <strain evidence="2 3">JCM 17780</strain>
    </source>
</reference>
<comment type="caution">
    <text evidence="2">The sequence shown here is derived from an EMBL/GenBank/DDBJ whole genome shotgun (WGS) entry which is preliminary data.</text>
</comment>
<sequence length="669" mass="72151">METGTTSDIQADQLRSSDEEVRRQAVMGMAGRPLAEIRNDIFLALGDSSWRVRKEAVDLLLASGPDDGVMEELVLMLRSHDNAGLRNSAVETLERLGRLAVPCLSRHINDDDHDVRKFVIDIMGSIGDVTPVPLLISALDDVDPNVSAAAAENLGKIGDPRGITPLVQALGKNDIWLSYTILEALGKIGRPLPMAVISPLVETNLLKKAVFDCLGAVGDAEAIPLLVEGLKERVRNAREAAALAIFKVRGRLDDEAQRQLHVQLRELAGSPFVDGLLTSVETAEKPLKEALVLLLGLIGDERAVGPLLQGCRDDRLRRNCIQAFSCMGEVGASLLVREFAHADDEERCFIAYVCGELRYGECGAILREGMGSGNPVLRRMAALACGKTGLTDMVGTLAGLLDDPEPEVREGAIDALARLAEADGASVLTIAQKMAVAESSDRRRDAVILYAALREADRLAFLMKDEDMLVRRNAVTALASLRLPESAGHFVKALMDEEPDVRIAAAGALGELGSEECREPLLLALRDDDPWVKCTVLKSLGKIGGERALNAVIEAMEGADGLIMISALEALSSIGGDAALAQVRRTLDNPDEEVVKSAIEILAESDESTLLASSEDILAHPHWDVRSTFIRTLAARLGERALPYLEKALKAETDDLVKGEIQDIMGRFK</sequence>
<dbReference type="PANTHER" id="PTHR12697">
    <property type="entry name" value="PBS LYASE HEAT-LIKE PROTEIN"/>
    <property type="match status" value="1"/>
</dbReference>
<dbReference type="SUPFAM" id="SSF48371">
    <property type="entry name" value="ARM repeat"/>
    <property type="match status" value="3"/>
</dbReference>
<proteinExistence type="predicted"/>
<evidence type="ECO:0000313" key="3">
    <source>
        <dbReference type="Proteomes" id="UP000756860"/>
    </source>
</evidence>
<dbReference type="Gene3D" id="1.25.10.10">
    <property type="entry name" value="Leucine-rich Repeat Variant"/>
    <property type="match status" value="5"/>
</dbReference>
<dbReference type="Pfam" id="PF13646">
    <property type="entry name" value="HEAT_2"/>
    <property type="match status" value="5"/>
</dbReference>
<dbReference type="EMBL" id="JAHCVK010000008">
    <property type="protein sequence ID" value="MBT0654173.1"/>
    <property type="molecule type" value="Genomic_DNA"/>
</dbReference>
<comment type="function">
    <text evidence="1">Catalyzes the hydroxylation of the N(6)-(4-aminobutyl)-L-lysine intermediate produced by deoxyhypusine synthase/DHPS on a critical lysine of the eukaryotic translation initiation factor 5A/eIF-5A. This is the second step of the post-translational modification of that lysine into an unusual amino acid residue named hypusine. Hypusination is unique to mature eIF-5A factor and is essential for its function.</text>
</comment>
<gene>
    <name evidence="2" type="ORF">KI810_14005</name>
</gene>
<dbReference type="InterPro" id="IPR021133">
    <property type="entry name" value="HEAT_type_2"/>
</dbReference>
<evidence type="ECO:0000256" key="1">
    <source>
        <dbReference type="ARBA" id="ARBA00045876"/>
    </source>
</evidence>
<accession>A0ABS5SFM6</accession>
<dbReference type="RefSeq" id="WP_214176246.1">
    <property type="nucleotide sequence ID" value="NZ_JAHCVK010000008.1"/>
</dbReference>
<keyword evidence="3" id="KW-1185">Reference proteome</keyword>
<protein>
    <submittedName>
        <fullName evidence="2">HEAT repeat domain-containing protein</fullName>
    </submittedName>
</protein>